<evidence type="ECO:0000313" key="4">
    <source>
        <dbReference type="Proteomes" id="UP001304300"/>
    </source>
</evidence>
<proteinExistence type="predicted"/>
<dbReference type="PANTHER" id="PTHR42916:SF1">
    <property type="entry name" value="PROTEIN PHYLLO, CHLOROPLASTIC"/>
    <property type="match status" value="1"/>
</dbReference>
<reference evidence="3 4" key="1">
    <citation type="submission" date="2023-10" db="EMBL/GenBank/DDBJ databases">
        <title>Rubellicoccus peritrichatus gen. nov., sp. nov., isolated from an algae of coral reef tank.</title>
        <authorList>
            <person name="Luo J."/>
        </authorList>
    </citation>
    <scope>NUCLEOTIDE SEQUENCE [LARGE SCALE GENOMIC DNA]</scope>
    <source>
        <strain evidence="3 4">CR14</strain>
    </source>
</reference>
<accession>A0AAQ3L8L2</accession>
<organism evidence="3 4">
    <name type="scientific">Rubellicoccus peritrichatus</name>
    <dbReference type="NCBI Taxonomy" id="3080537"/>
    <lineage>
        <taxon>Bacteria</taxon>
        <taxon>Pseudomonadati</taxon>
        <taxon>Verrucomicrobiota</taxon>
        <taxon>Opitutia</taxon>
        <taxon>Puniceicoccales</taxon>
        <taxon>Cerasicoccaceae</taxon>
        <taxon>Rubellicoccus</taxon>
    </lineage>
</organism>
<name>A0AAQ3L8L2_9BACT</name>
<dbReference type="EMBL" id="CP136920">
    <property type="protein sequence ID" value="WOO41330.1"/>
    <property type="molecule type" value="Genomic_DNA"/>
</dbReference>
<evidence type="ECO:0000256" key="1">
    <source>
        <dbReference type="ARBA" id="ARBA00023239"/>
    </source>
</evidence>
<protein>
    <submittedName>
        <fullName evidence="3">Alpha/beta fold hydrolase</fullName>
    </submittedName>
</protein>
<dbReference type="Pfam" id="PF12697">
    <property type="entry name" value="Abhydrolase_6"/>
    <property type="match status" value="1"/>
</dbReference>
<dbReference type="AlphaFoldDB" id="A0AAQ3L8L2"/>
<dbReference type="Proteomes" id="UP001304300">
    <property type="component" value="Chromosome"/>
</dbReference>
<dbReference type="InterPro" id="IPR029058">
    <property type="entry name" value="AB_hydrolase_fold"/>
</dbReference>
<keyword evidence="1" id="KW-0456">Lyase</keyword>
<dbReference type="Gene3D" id="3.40.50.1820">
    <property type="entry name" value="alpha/beta hydrolase"/>
    <property type="match status" value="1"/>
</dbReference>
<dbReference type="GO" id="GO:0016787">
    <property type="term" value="F:hydrolase activity"/>
    <property type="evidence" value="ECO:0007669"/>
    <property type="project" value="UniProtKB-KW"/>
</dbReference>
<dbReference type="PANTHER" id="PTHR42916">
    <property type="entry name" value="2-SUCCINYL-5-ENOLPYRUVYL-6-HYDROXY-3-CYCLOHEXENE-1-CARBOXYLATE SYNTHASE"/>
    <property type="match status" value="1"/>
</dbReference>
<sequence>MRTHLLHGNIQTPAVWGAFLEQLPGKLALVDLRDYSADNCAAWARAFNEKVTQELESDEKHFLVGYSLGGRLALHALLENHKLWCGAVIIGAHPGSDDPSQREVWLKNDHRWAERFLKEPWDVLLKEWDALPVFGGIPNPCPRNKEDFDRNEVARTFLAFSKGQQAYLTPRLREPNLPPVLYLSGEQDAVYSKLGRDLSEQCPAIRHEVIPRAAHRVPWENPDAFIETVKQFLDQS</sequence>
<keyword evidence="4" id="KW-1185">Reference proteome</keyword>
<evidence type="ECO:0000259" key="2">
    <source>
        <dbReference type="Pfam" id="PF12697"/>
    </source>
</evidence>
<keyword evidence="3" id="KW-0378">Hydrolase</keyword>
<dbReference type="SUPFAM" id="SSF53474">
    <property type="entry name" value="alpha/beta-Hydrolases"/>
    <property type="match status" value="1"/>
</dbReference>
<evidence type="ECO:0000313" key="3">
    <source>
        <dbReference type="EMBL" id="WOO41330.1"/>
    </source>
</evidence>
<dbReference type="InterPro" id="IPR000073">
    <property type="entry name" value="AB_hydrolase_1"/>
</dbReference>
<gene>
    <name evidence="3" type="ORF">RZN69_22145</name>
</gene>
<dbReference type="GO" id="GO:0016829">
    <property type="term" value="F:lyase activity"/>
    <property type="evidence" value="ECO:0007669"/>
    <property type="project" value="UniProtKB-KW"/>
</dbReference>
<dbReference type="RefSeq" id="WP_317833793.1">
    <property type="nucleotide sequence ID" value="NZ_CP136920.1"/>
</dbReference>
<feature type="domain" description="AB hydrolase-1" evidence="2">
    <location>
        <begin position="5"/>
        <end position="227"/>
    </location>
</feature>